<feature type="region of interest" description="Disordered" evidence="1">
    <location>
        <begin position="1"/>
        <end position="30"/>
    </location>
</feature>
<dbReference type="Proteomes" id="UP000203221">
    <property type="component" value="Segment"/>
</dbReference>
<sequence length="67" mass="7986">MSSKDGKSRSLTQQLDSINRQKRKIAANSQHYERIHKLTKNLSELQDMEKRVMDCRQKFLNYGLKNF</sequence>
<reference evidence="2 3" key="1">
    <citation type="journal article" date="2002" name="J. Gen. Virol.">
        <title>Whole genome analysis of the Epiphyas postvittana nucleopolyhedrovirus.</title>
        <authorList>
            <person name="Hyink O."/>
            <person name="Dellow R.A."/>
            <person name="Olsen M.J."/>
            <person name="Caradoc-Davies K.M.B."/>
            <person name="Drake K."/>
            <person name="Herniou E.A."/>
            <person name="Cory J.S."/>
            <person name="O'Reilly D.R."/>
            <person name="Ward V.K."/>
        </authorList>
    </citation>
    <scope>NUCLEOTIDE SEQUENCE [LARGE SCALE GENOMIC DNA]</scope>
</reference>
<proteinExistence type="predicted"/>
<feature type="compositionally biased region" description="Polar residues" evidence="1">
    <location>
        <begin position="9"/>
        <end position="18"/>
    </location>
</feature>
<name>Q91GL9_NPVEP</name>
<dbReference type="InterPro" id="IPR009265">
    <property type="entry name" value="AcMNPV_Orf29"/>
</dbReference>
<accession>Q91GL9</accession>
<evidence type="ECO:0000313" key="2">
    <source>
        <dbReference type="EMBL" id="AAK85595.1"/>
    </source>
</evidence>
<dbReference type="EMBL" id="AY043265">
    <property type="protein sequence ID" value="AAK85595.1"/>
    <property type="molecule type" value="Genomic_DNA"/>
</dbReference>
<organism evidence="2 3">
    <name type="scientific">Epiphyas postvittana nucleopolyhedrovirus</name>
    <name type="common">EppoMNPV</name>
    <dbReference type="NCBI Taxonomy" id="70600"/>
    <lineage>
        <taxon>Viruses</taxon>
        <taxon>Viruses incertae sedis</taxon>
        <taxon>Naldaviricetes</taxon>
        <taxon>Lefavirales</taxon>
        <taxon>Baculoviridae</taxon>
        <taxon>Alphabaculovirus</taxon>
        <taxon>Alphabaculovirus eppostvittanae</taxon>
    </lineage>
</organism>
<evidence type="ECO:0000313" key="3">
    <source>
        <dbReference type="Proteomes" id="UP000203221"/>
    </source>
</evidence>
<dbReference type="Pfam" id="PF06034">
    <property type="entry name" value="DUF919"/>
    <property type="match status" value="1"/>
</dbReference>
<dbReference type="OrthoDB" id="26917at10239"/>
<keyword evidence="3" id="KW-1185">Reference proteome</keyword>
<evidence type="ECO:0000256" key="1">
    <source>
        <dbReference type="SAM" id="MobiDB-lite"/>
    </source>
</evidence>
<organismHost>
    <name type="scientific">Lepidoptera</name>
    <name type="common">moths &amp; butterflies</name>
    <dbReference type="NCBI Taxonomy" id="7088"/>
</organismHost>
<dbReference type="RefSeq" id="NP_203200.1">
    <property type="nucleotide sequence ID" value="NC_003083.1"/>
</dbReference>
<dbReference type="KEGG" id="vg:1727379"/>
<dbReference type="GeneID" id="1727379"/>
<protein>
    <submittedName>
        <fullName evidence="2">Uncharacterized protein</fullName>
    </submittedName>
</protein>